<feature type="domain" description="PD-(D/E)XK endonuclease-like" evidence="12">
    <location>
        <begin position="388"/>
        <end position="487"/>
    </location>
</feature>
<sequence length="686" mass="79172">MLRRFYLPYKIKSLDFYKMSGIYANPILIDITQSPRKLTTSPPAAKKSRTYKRRIHHKLFNLNHYPSSGVKGFPSLVNKNKHLLASVINYNKGVDTHGIPYISLKCELADESITNPTISPSKMQKIDVFLRDSWFLETPELCLGQLIRLIKPKRIDEKTFEICDPPDDDQNFYGGLLIIEPETLISSTQLAQSHYCPRKAMFQDRFRTEETTVAMTVGTVAHELFQIALNLLPEDLSSAWLFDVYRKHFLSKFCPDLIGMGCSLEKFEEELRLYLENISNWIISHHPHYATVNIKKQKNLLPIAQLQKHDNDENIDPNIPSEPFFYLKTHDIEENIWTPTIGFKGRIDISFVTCHFLFIRIRNIIYNPGGINSDQSNYGKMNLISPLELKTGKSYGSVGSVEHQTQVMLYSLLLSERTNNGRLSSGFLLYLRDNKIASVQPKAVQLRGIIQFRNRLATHFSKFTIDSFPEPLRNPRICVHCPYATLCGTIALRNESTTKDENLKSHTNNLSNEMHTFMSKQTSHLSRKEVIQINEWIERGLQQWGKAWEHGSTLRLFRKNPQERFIVFVESLGTCLAYMQLNYSTDHKGDGDSLQQSFLLHFSRENIEKLKEFQLKVVILFADKKLPSNVSDHENTPIYYHLDKHDGFTSFAFALGNILKLLENTEKAKLLRSIFISDHLKTSEDK</sequence>
<evidence type="ECO:0000256" key="6">
    <source>
        <dbReference type="ARBA" id="ARBA00022801"/>
    </source>
</evidence>
<organism evidence="13 14">
    <name type="scientific">Meloidogyne graminicola</name>
    <dbReference type="NCBI Taxonomy" id="189291"/>
    <lineage>
        <taxon>Eukaryota</taxon>
        <taxon>Metazoa</taxon>
        <taxon>Ecdysozoa</taxon>
        <taxon>Nematoda</taxon>
        <taxon>Chromadorea</taxon>
        <taxon>Rhabditida</taxon>
        <taxon>Tylenchina</taxon>
        <taxon>Tylenchomorpha</taxon>
        <taxon>Tylenchoidea</taxon>
        <taxon>Meloidogynidae</taxon>
        <taxon>Meloidogyninae</taxon>
        <taxon>Meloidogyne</taxon>
    </lineage>
</organism>
<dbReference type="GO" id="GO:0016787">
    <property type="term" value="F:hydrolase activity"/>
    <property type="evidence" value="ECO:0007669"/>
    <property type="project" value="UniProtKB-KW"/>
</dbReference>
<evidence type="ECO:0000256" key="4">
    <source>
        <dbReference type="ARBA" id="ARBA00022723"/>
    </source>
</evidence>
<dbReference type="AlphaFoldDB" id="A0A8S9ZYW9"/>
<dbReference type="GO" id="GO:0004518">
    <property type="term" value="F:nuclease activity"/>
    <property type="evidence" value="ECO:0007669"/>
    <property type="project" value="UniProtKB-KW"/>
</dbReference>
<dbReference type="GO" id="GO:0046872">
    <property type="term" value="F:metal ion binding"/>
    <property type="evidence" value="ECO:0007669"/>
    <property type="project" value="UniProtKB-KW"/>
</dbReference>
<dbReference type="InterPro" id="IPR014808">
    <property type="entry name" value="DNA_replication_fac_Dna2_N"/>
</dbReference>
<reference evidence="13" key="1">
    <citation type="journal article" date="2020" name="Ecol. Evol.">
        <title>Genome structure and content of the rice root-knot nematode (Meloidogyne graminicola).</title>
        <authorList>
            <person name="Phan N.T."/>
            <person name="Danchin E.G.J."/>
            <person name="Klopp C."/>
            <person name="Perfus-Barbeoch L."/>
            <person name="Kozlowski D.K."/>
            <person name="Koutsovoulos G.D."/>
            <person name="Lopez-Roques C."/>
            <person name="Bouchez O."/>
            <person name="Zahm M."/>
            <person name="Besnard G."/>
            <person name="Bellafiore S."/>
        </authorList>
    </citation>
    <scope>NUCLEOTIDE SEQUENCE</scope>
    <source>
        <strain evidence="13">VN-18</strain>
    </source>
</reference>
<dbReference type="Pfam" id="PF08696">
    <property type="entry name" value="Dna2"/>
    <property type="match status" value="1"/>
</dbReference>
<evidence type="ECO:0000256" key="7">
    <source>
        <dbReference type="ARBA" id="ARBA00022806"/>
    </source>
</evidence>
<dbReference type="InterPro" id="IPR011604">
    <property type="entry name" value="PDDEXK-like_dom_sf"/>
</dbReference>
<evidence type="ECO:0000256" key="2">
    <source>
        <dbReference type="ARBA" id="ARBA00007913"/>
    </source>
</evidence>
<evidence type="ECO:0000256" key="10">
    <source>
        <dbReference type="ARBA" id="ARBA00023014"/>
    </source>
</evidence>
<protein>
    <submittedName>
        <fullName evidence="13">Dna2 domain-containing protein</fullName>
    </submittedName>
</protein>
<evidence type="ECO:0000259" key="11">
    <source>
        <dbReference type="Pfam" id="PF08696"/>
    </source>
</evidence>
<keyword evidence="6" id="KW-0378">Hydrolase</keyword>
<keyword evidence="8" id="KW-0067">ATP-binding</keyword>
<dbReference type="PANTHER" id="PTHR36531:SF6">
    <property type="entry name" value="DNA REPLICATION ATP-DEPENDENT HELICASE_NUCLEASE DNA2"/>
    <property type="match status" value="1"/>
</dbReference>
<dbReference type="GO" id="GO:0004386">
    <property type="term" value="F:helicase activity"/>
    <property type="evidence" value="ECO:0007669"/>
    <property type="project" value="UniProtKB-KW"/>
</dbReference>
<dbReference type="Proteomes" id="UP000605970">
    <property type="component" value="Unassembled WGS sequence"/>
</dbReference>
<evidence type="ECO:0000256" key="3">
    <source>
        <dbReference type="ARBA" id="ARBA00022722"/>
    </source>
</evidence>
<keyword evidence="3" id="KW-0540">Nuclease</keyword>
<proteinExistence type="inferred from homology"/>
<keyword evidence="9" id="KW-0408">Iron</keyword>
<dbReference type="InterPro" id="IPR038726">
    <property type="entry name" value="PDDEXK_AddAB-type"/>
</dbReference>
<evidence type="ECO:0000256" key="9">
    <source>
        <dbReference type="ARBA" id="ARBA00023004"/>
    </source>
</evidence>
<keyword evidence="4" id="KW-0479">Metal-binding</keyword>
<evidence type="ECO:0000259" key="12">
    <source>
        <dbReference type="Pfam" id="PF12705"/>
    </source>
</evidence>
<evidence type="ECO:0000256" key="1">
    <source>
        <dbReference type="ARBA" id="ARBA00001966"/>
    </source>
</evidence>
<name>A0A8S9ZYW9_9BILA</name>
<accession>A0A8S9ZYW9</accession>
<gene>
    <name evidence="13" type="ORF">Mgra_00001500</name>
</gene>
<evidence type="ECO:0000256" key="5">
    <source>
        <dbReference type="ARBA" id="ARBA00022741"/>
    </source>
</evidence>
<comment type="caution">
    <text evidence="13">The sequence shown here is derived from an EMBL/GenBank/DDBJ whole genome shotgun (WGS) entry which is preliminary data.</text>
</comment>
<evidence type="ECO:0000313" key="14">
    <source>
        <dbReference type="Proteomes" id="UP000605970"/>
    </source>
</evidence>
<dbReference type="GO" id="GO:0005524">
    <property type="term" value="F:ATP binding"/>
    <property type="evidence" value="ECO:0007669"/>
    <property type="project" value="UniProtKB-KW"/>
</dbReference>
<keyword evidence="10" id="KW-0411">Iron-sulfur</keyword>
<keyword evidence="5" id="KW-0547">Nucleotide-binding</keyword>
<dbReference type="GO" id="GO:0051536">
    <property type="term" value="F:iron-sulfur cluster binding"/>
    <property type="evidence" value="ECO:0007669"/>
    <property type="project" value="UniProtKB-KW"/>
</dbReference>
<dbReference type="Pfam" id="PF12705">
    <property type="entry name" value="PDDEXK_1"/>
    <property type="match status" value="1"/>
</dbReference>
<keyword evidence="14" id="KW-1185">Reference proteome</keyword>
<evidence type="ECO:0000256" key="8">
    <source>
        <dbReference type="ARBA" id="ARBA00022840"/>
    </source>
</evidence>
<dbReference type="OrthoDB" id="5862660at2759"/>
<dbReference type="Gene3D" id="3.90.320.10">
    <property type="match status" value="1"/>
</dbReference>
<keyword evidence="7" id="KW-0347">Helicase</keyword>
<dbReference type="InterPro" id="IPR051827">
    <property type="entry name" value="Cas4_exonuclease"/>
</dbReference>
<comment type="cofactor">
    <cofactor evidence="1">
        <name>[4Fe-4S] cluster</name>
        <dbReference type="ChEBI" id="CHEBI:49883"/>
    </cofactor>
</comment>
<comment type="similarity">
    <text evidence="2">Belongs to the DNA2/NAM7 helicase family.</text>
</comment>
<dbReference type="PANTHER" id="PTHR36531">
    <property type="entry name" value="CRISPR-ASSOCIATED EXONUCLEASE CAS4"/>
    <property type="match status" value="1"/>
</dbReference>
<feature type="domain" description="DNA replication factor Dna2 N-terminal" evidence="11">
    <location>
        <begin position="123"/>
        <end position="350"/>
    </location>
</feature>
<dbReference type="EMBL" id="JABEBT010000008">
    <property type="protein sequence ID" value="KAF7638974.1"/>
    <property type="molecule type" value="Genomic_DNA"/>
</dbReference>
<evidence type="ECO:0000313" key="13">
    <source>
        <dbReference type="EMBL" id="KAF7638974.1"/>
    </source>
</evidence>